<dbReference type="GO" id="GO:0030674">
    <property type="term" value="F:protein-macromolecule adaptor activity"/>
    <property type="evidence" value="ECO:0007669"/>
    <property type="project" value="TreeGrafter"/>
</dbReference>
<evidence type="ECO:0000256" key="4">
    <source>
        <dbReference type="HAMAP-Rule" id="MF_00925"/>
    </source>
</evidence>
<dbReference type="InterPro" id="IPR026592">
    <property type="entry name" value="BamE"/>
</dbReference>
<keyword evidence="2 4" id="KW-0472">Membrane</keyword>
<feature type="domain" description="Outer membrane protein assembly factor BamE" evidence="5">
    <location>
        <begin position="24"/>
        <end position="102"/>
    </location>
</feature>
<dbReference type="STRING" id="90241.B0682_00245"/>
<gene>
    <name evidence="4" type="primary">bamE</name>
    <name evidence="6" type="ORF">B0682_00245</name>
</gene>
<organism evidence="6 7">
    <name type="scientific">Lwoffella lincolnii</name>
    <dbReference type="NCBI Taxonomy" id="90241"/>
    <lineage>
        <taxon>Bacteria</taxon>
        <taxon>Pseudomonadati</taxon>
        <taxon>Pseudomonadota</taxon>
        <taxon>Gammaproteobacteria</taxon>
        <taxon>Moraxellales</taxon>
        <taxon>Moraxellaceae</taxon>
        <taxon>Lwoffella</taxon>
    </lineage>
</organism>
<comment type="caution">
    <text evidence="6">The sequence shown here is derived from an EMBL/GenBank/DDBJ whole genome shotgun (WGS) entry which is preliminary data.</text>
</comment>
<dbReference type="HAMAP" id="MF_00925">
    <property type="entry name" value="OM_assembly_BamE"/>
    <property type="match status" value="1"/>
</dbReference>
<evidence type="ECO:0000313" key="7">
    <source>
        <dbReference type="Proteomes" id="UP000191094"/>
    </source>
</evidence>
<comment type="subunit">
    <text evidence="4">Part of the Bam complex.</text>
</comment>
<keyword evidence="1 4" id="KW-0732">Signal</keyword>
<keyword evidence="3 4" id="KW-0998">Cell outer membrane</keyword>
<sequence length="111" mass="12372">MALSISVLGGCSLLSVHTIDIPQGTHITQIQAKQIQIGMDSEQVLYLLGSPAVNDTLNPRRWDYLYDYTAGTDGKRQGKLNTHNAKQRLSVYFDEQAKVSRIEGIETLPIR</sequence>
<dbReference type="PANTHER" id="PTHR37482:SF1">
    <property type="entry name" value="OUTER MEMBRANE PROTEIN ASSEMBLY FACTOR BAME"/>
    <property type="match status" value="1"/>
</dbReference>
<evidence type="ECO:0000256" key="1">
    <source>
        <dbReference type="ARBA" id="ARBA00022729"/>
    </source>
</evidence>
<dbReference type="Pfam" id="PF04355">
    <property type="entry name" value="BamE"/>
    <property type="match status" value="1"/>
</dbReference>
<evidence type="ECO:0000259" key="5">
    <source>
        <dbReference type="Pfam" id="PF04355"/>
    </source>
</evidence>
<dbReference type="GO" id="GO:1990063">
    <property type="term" value="C:Bam protein complex"/>
    <property type="evidence" value="ECO:0007669"/>
    <property type="project" value="TreeGrafter"/>
</dbReference>
<dbReference type="EMBL" id="MUYT01000001">
    <property type="protein sequence ID" value="OOS22878.1"/>
    <property type="molecule type" value="Genomic_DNA"/>
</dbReference>
<evidence type="ECO:0000313" key="6">
    <source>
        <dbReference type="EMBL" id="OOS22878.1"/>
    </source>
</evidence>
<reference evidence="6 7" key="1">
    <citation type="submission" date="2017-02" db="EMBL/GenBank/DDBJ databases">
        <title>Draft genome sequence of Moraxella lincolnii CCUG 9405T type strain.</title>
        <authorList>
            <person name="Salva-Serra F."/>
            <person name="Engstrom-Jakobsson H."/>
            <person name="Thorell K."/>
            <person name="Jaen-Luchoro D."/>
            <person name="Gonzales-Siles L."/>
            <person name="Karlsson R."/>
            <person name="Yazdan S."/>
            <person name="Boulund F."/>
            <person name="Johnning A."/>
            <person name="Engstrand L."/>
            <person name="Kristiansson E."/>
            <person name="Moore E."/>
        </authorList>
    </citation>
    <scope>NUCLEOTIDE SEQUENCE [LARGE SCALE GENOMIC DNA]</scope>
    <source>
        <strain evidence="6 7">CCUG 9405</strain>
    </source>
</reference>
<comment type="subcellular location">
    <subcellularLocation>
        <location evidence="4">Cell outer membrane</location>
    </subcellularLocation>
</comment>
<dbReference type="AlphaFoldDB" id="A0A1T0CKJ7"/>
<keyword evidence="7" id="KW-1185">Reference proteome</keyword>
<accession>A0A1T0CKJ7</accession>
<evidence type="ECO:0000256" key="2">
    <source>
        <dbReference type="ARBA" id="ARBA00023136"/>
    </source>
</evidence>
<dbReference type="InterPro" id="IPR007450">
    <property type="entry name" value="BamE_dom"/>
</dbReference>
<comment type="similarity">
    <text evidence="4">Belongs to the BamE family.</text>
</comment>
<evidence type="ECO:0000256" key="3">
    <source>
        <dbReference type="ARBA" id="ARBA00023237"/>
    </source>
</evidence>
<comment type="function">
    <text evidence="4">Part of the outer membrane protein assembly complex, which is involved in assembly and insertion of beta-barrel proteins into the outer membrane.</text>
</comment>
<dbReference type="InterPro" id="IPR037873">
    <property type="entry name" value="BamE-like"/>
</dbReference>
<dbReference type="GO" id="GO:0043165">
    <property type="term" value="P:Gram-negative-bacterium-type cell outer membrane assembly"/>
    <property type="evidence" value="ECO:0007669"/>
    <property type="project" value="UniProtKB-UniRule"/>
</dbReference>
<dbReference type="Proteomes" id="UP000191094">
    <property type="component" value="Unassembled WGS sequence"/>
</dbReference>
<protein>
    <recommendedName>
        <fullName evidence="4">Outer membrane protein assembly factor BamE</fullName>
    </recommendedName>
</protein>
<dbReference type="Gene3D" id="3.30.1450.10">
    <property type="match status" value="1"/>
</dbReference>
<dbReference type="GO" id="GO:0051205">
    <property type="term" value="P:protein insertion into membrane"/>
    <property type="evidence" value="ECO:0007669"/>
    <property type="project" value="UniProtKB-UniRule"/>
</dbReference>
<proteinExistence type="inferred from homology"/>
<name>A0A1T0CKJ7_9GAMM</name>
<dbReference type="PANTHER" id="PTHR37482">
    <property type="entry name" value="OUTER MEMBRANE PROTEIN ASSEMBLY FACTOR BAME"/>
    <property type="match status" value="1"/>
</dbReference>